<dbReference type="OrthoDB" id="670056at2759"/>
<evidence type="ECO:0000256" key="8">
    <source>
        <dbReference type="ARBA" id="ARBA00023242"/>
    </source>
</evidence>
<reference evidence="14" key="1">
    <citation type="journal article" date="2019" name="Nat. Commun.">
        <title>The genome of broomcorn millet.</title>
        <authorList>
            <person name="Zou C."/>
            <person name="Miki D."/>
            <person name="Li D."/>
            <person name="Tang Q."/>
            <person name="Xiao L."/>
            <person name="Rajput S."/>
            <person name="Deng P."/>
            <person name="Jia W."/>
            <person name="Huang R."/>
            <person name="Zhang M."/>
            <person name="Sun Y."/>
            <person name="Hu J."/>
            <person name="Fu X."/>
            <person name="Schnable P.S."/>
            <person name="Li F."/>
            <person name="Zhang H."/>
            <person name="Feng B."/>
            <person name="Zhu X."/>
            <person name="Liu R."/>
            <person name="Schnable J.C."/>
            <person name="Zhu J.-K."/>
            <person name="Zhang H."/>
        </authorList>
    </citation>
    <scope>NUCLEOTIDE SEQUENCE [LARGE SCALE GENOMIC DNA]</scope>
</reference>
<dbReference type="EMBL" id="PQIB02000015">
    <property type="protein sequence ID" value="RLM66364.1"/>
    <property type="molecule type" value="Genomic_DNA"/>
</dbReference>
<comment type="similarity">
    <text evidence="2 10">Belongs to the eukaryotic ribosomal protein eS27 family.</text>
</comment>
<feature type="region of interest" description="Disordered" evidence="11">
    <location>
        <begin position="226"/>
        <end position="281"/>
    </location>
</feature>
<evidence type="ECO:0000256" key="5">
    <source>
        <dbReference type="ARBA" id="ARBA00023015"/>
    </source>
</evidence>
<dbReference type="FunFam" id="2.20.25.100:FF:000001">
    <property type="entry name" value="40S ribosomal protein S27"/>
    <property type="match status" value="1"/>
</dbReference>
<keyword evidence="10" id="KW-0863">Zinc-finger</keyword>
<dbReference type="PROSITE" id="PS50863">
    <property type="entry name" value="B3"/>
    <property type="match status" value="4"/>
</dbReference>
<keyword evidence="10" id="KW-0479">Metal-binding</keyword>
<evidence type="ECO:0000256" key="1">
    <source>
        <dbReference type="ARBA" id="ARBA00004123"/>
    </source>
</evidence>
<evidence type="ECO:0000256" key="4">
    <source>
        <dbReference type="ARBA" id="ARBA00022980"/>
    </source>
</evidence>
<dbReference type="InterPro" id="IPR003340">
    <property type="entry name" value="B3_DNA-bd"/>
</dbReference>
<feature type="domain" description="TF-B3" evidence="12">
    <location>
        <begin position="127"/>
        <end position="223"/>
    </location>
</feature>
<dbReference type="SUPFAM" id="SSF57829">
    <property type="entry name" value="Zn-binding ribosomal proteins"/>
    <property type="match status" value="1"/>
</dbReference>
<name>A0A3L6PYC6_PANMI</name>
<dbReference type="PANTHER" id="PTHR31674">
    <property type="entry name" value="B3 DOMAIN-CONTAINING PROTEIN REM-LIKE 3-RELATED"/>
    <property type="match status" value="1"/>
</dbReference>
<dbReference type="GO" id="GO:0003677">
    <property type="term" value="F:DNA binding"/>
    <property type="evidence" value="ECO:0007669"/>
    <property type="project" value="UniProtKB-KW"/>
</dbReference>
<dbReference type="CDD" id="cd10017">
    <property type="entry name" value="B3_DNA"/>
    <property type="match status" value="4"/>
</dbReference>
<dbReference type="GO" id="GO:1990904">
    <property type="term" value="C:ribonucleoprotein complex"/>
    <property type="evidence" value="ECO:0007669"/>
    <property type="project" value="UniProtKB-KW"/>
</dbReference>
<dbReference type="HAMAP" id="MF_00371">
    <property type="entry name" value="Ribosomal_eS27"/>
    <property type="match status" value="1"/>
</dbReference>
<dbReference type="Pfam" id="PF01667">
    <property type="entry name" value="Ribosomal_S27e"/>
    <property type="match status" value="1"/>
</dbReference>
<keyword evidence="5" id="KW-0805">Transcription regulation</keyword>
<feature type="domain" description="TF-B3" evidence="12">
    <location>
        <begin position="314"/>
        <end position="357"/>
    </location>
</feature>
<dbReference type="GO" id="GO:0005840">
    <property type="term" value="C:ribosome"/>
    <property type="evidence" value="ECO:0007669"/>
    <property type="project" value="UniProtKB-KW"/>
</dbReference>
<keyword evidence="4 10" id="KW-0689">Ribosomal protein</keyword>
<dbReference type="GO" id="GO:0003735">
    <property type="term" value="F:structural constituent of ribosome"/>
    <property type="evidence" value="ECO:0007669"/>
    <property type="project" value="InterPro"/>
</dbReference>
<evidence type="ECO:0000256" key="2">
    <source>
        <dbReference type="ARBA" id="ARBA00010919"/>
    </source>
</evidence>
<organism evidence="13 14">
    <name type="scientific">Panicum miliaceum</name>
    <name type="common">Proso millet</name>
    <name type="synonym">Broomcorn millet</name>
    <dbReference type="NCBI Taxonomy" id="4540"/>
    <lineage>
        <taxon>Eukaryota</taxon>
        <taxon>Viridiplantae</taxon>
        <taxon>Streptophyta</taxon>
        <taxon>Embryophyta</taxon>
        <taxon>Tracheophyta</taxon>
        <taxon>Spermatophyta</taxon>
        <taxon>Magnoliopsida</taxon>
        <taxon>Liliopsida</taxon>
        <taxon>Poales</taxon>
        <taxon>Poaceae</taxon>
        <taxon>PACMAD clade</taxon>
        <taxon>Panicoideae</taxon>
        <taxon>Panicodae</taxon>
        <taxon>Paniceae</taxon>
        <taxon>Panicinae</taxon>
        <taxon>Panicum</taxon>
        <taxon>Panicum sect. Panicum</taxon>
    </lineage>
</organism>
<evidence type="ECO:0000256" key="7">
    <source>
        <dbReference type="ARBA" id="ARBA00023163"/>
    </source>
</evidence>
<dbReference type="GO" id="GO:0008270">
    <property type="term" value="F:zinc ion binding"/>
    <property type="evidence" value="ECO:0007669"/>
    <property type="project" value="UniProtKB-KW"/>
</dbReference>
<dbReference type="STRING" id="4540.A0A3L6PYC6"/>
<evidence type="ECO:0000313" key="14">
    <source>
        <dbReference type="Proteomes" id="UP000275267"/>
    </source>
</evidence>
<keyword evidence="3 10" id="KW-0862">Zinc</keyword>
<dbReference type="InterPro" id="IPR023407">
    <property type="entry name" value="Ribosomal_eS27_Zn-bd_dom_sf"/>
</dbReference>
<accession>A0A3L6PYC6</accession>
<dbReference type="PROSITE" id="PS01168">
    <property type="entry name" value="RIBOSOMAL_S27E"/>
    <property type="match status" value="1"/>
</dbReference>
<dbReference type="GO" id="GO:0006412">
    <property type="term" value="P:translation"/>
    <property type="evidence" value="ECO:0007669"/>
    <property type="project" value="InterPro"/>
</dbReference>
<dbReference type="Gene3D" id="2.20.25.100">
    <property type="entry name" value="Zn-binding ribosomal proteins"/>
    <property type="match status" value="1"/>
</dbReference>
<dbReference type="AlphaFoldDB" id="A0A3L6PYC6"/>
<proteinExistence type="inferred from homology"/>
<feature type="region of interest" description="Disordered" evidence="11">
    <location>
        <begin position="359"/>
        <end position="396"/>
    </location>
</feature>
<feature type="domain" description="TF-B3" evidence="12">
    <location>
        <begin position="11"/>
        <end position="104"/>
    </location>
</feature>
<evidence type="ECO:0000256" key="10">
    <source>
        <dbReference type="RuleBase" id="RU000671"/>
    </source>
</evidence>
<keyword evidence="8" id="KW-0539">Nucleus</keyword>
<feature type="domain" description="TF-B3" evidence="12">
    <location>
        <begin position="447"/>
        <end position="512"/>
    </location>
</feature>
<dbReference type="SUPFAM" id="SSF101936">
    <property type="entry name" value="DNA-binding pseudobarrel domain"/>
    <property type="match status" value="4"/>
</dbReference>
<keyword evidence="9 10" id="KW-0687">Ribonucleoprotein</keyword>
<keyword evidence="6" id="KW-0238">DNA-binding</keyword>
<feature type="compositionally biased region" description="Polar residues" evidence="11">
    <location>
        <begin position="363"/>
        <end position="374"/>
    </location>
</feature>
<evidence type="ECO:0000256" key="6">
    <source>
        <dbReference type="ARBA" id="ARBA00023125"/>
    </source>
</evidence>
<comment type="subcellular location">
    <subcellularLocation>
        <location evidence="1">Nucleus</location>
    </subcellularLocation>
</comment>
<feature type="compositionally biased region" description="Basic and acidic residues" evidence="11">
    <location>
        <begin position="226"/>
        <end position="236"/>
    </location>
</feature>
<dbReference type="InterPro" id="IPR015300">
    <property type="entry name" value="DNA-bd_pseudobarrel_sf"/>
</dbReference>
<comment type="caution">
    <text evidence="13">The sequence shown here is derived from an EMBL/GenBank/DDBJ whole genome shotgun (WGS) entry which is preliminary data.</text>
</comment>
<keyword evidence="7" id="KW-0804">Transcription</keyword>
<evidence type="ECO:0000256" key="11">
    <source>
        <dbReference type="SAM" id="MobiDB-lite"/>
    </source>
</evidence>
<dbReference type="SMART" id="SM01019">
    <property type="entry name" value="B3"/>
    <property type="match status" value="4"/>
</dbReference>
<dbReference type="InterPro" id="IPR011332">
    <property type="entry name" value="Ribosomal_zn-bd"/>
</dbReference>
<evidence type="ECO:0000259" key="12">
    <source>
        <dbReference type="PROSITE" id="PS50863"/>
    </source>
</evidence>
<comment type="cofactor">
    <cofactor evidence="10">
        <name>Zn(2+)</name>
        <dbReference type="ChEBI" id="CHEBI:29105"/>
    </cofactor>
    <text evidence="10">Binds 1 zinc ion per subunit.</text>
</comment>
<dbReference type="InterPro" id="IPR039218">
    <property type="entry name" value="REM_fam"/>
</dbReference>
<keyword evidence="14" id="KW-1185">Reference proteome</keyword>
<dbReference type="PANTHER" id="PTHR31674:SF86">
    <property type="entry name" value="B3 DOMAIN-CONTAINING PROTEIN OS04G0347400-RELATED"/>
    <property type="match status" value="1"/>
</dbReference>
<gene>
    <name evidence="13" type="ORF">C2845_PM16G04490</name>
</gene>
<evidence type="ECO:0000313" key="13">
    <source>
        <dbReference type="EMBL" id="RLM66364.1"/>
    </source>
</evidence>
<protein>
    <recommendedName>
        <fullName evidence="10">40S ribosomal protein S27</fullName>
    </recommendedName>
</protein>
<evidence type="ECO:0000256" key="9">
    <source>
        <dbReference type="ARBA" id="ARBA00023274"/>
    </source>
</evidence>
<dbReference type="InterPro" id="IPR000592">
    <property type="entry name" value="Ribosomal_eS27"/>
</dbReference>
<dbReference type="GO" id="GO:0005634">
    <property type="term" value="C:nucleus"/>
    <property type="evidence" value="ECO:0007669"/>
    <property type="project" value="UniProtKB-SubCell"/>
</dbReference>
<dbReference type="Proteomes" id="UP000275267">
    <property type="component" value="Unassembled WGS sequence"/>
</dbReference>
<dbReference type="Gene3D" id="2.40.330.10">
    <property type="entry name" value="DNA-binding pseudobarrel domain"/>
    <property type="match status" value="4"/>
</dbReference>
<dbReference type="Pfam" id="PF02362">
    <property type="entry name" value="B3"/>
    <property type="match status" value="3"/>
</dbReference>
<feature type="compositionally biased region" description="Low complexity" evidence="11">
    <location>
        <begin position="243"/>
        <end position="254"/>
    </location>
</feature>
<sequence>MASSGNHVAANAKHLRVLLPFSCDNLRIPDELAEEIGAGEAHVVGPSGGKVKVWRVEVGRDGDGAFLGRGWAEFAAACGVGAGWFLVLRHHGGGVLTFKAFDASGCIRELGTPPAEATTSSKDASHRPQFVSVLPQDFKEKMLMPAKFVQHYIPEEHRNNRLAVVIGSLGKIYRVDLEMNQSDMFFRGGWSQFLASHGITQANDLLLRYEGNMVFTVKVFGPDGCQRESKHKDIKIQQDTGKQQEASSESTQSSKSKKAWPSREGQKKPRGSTVPMNKASKRTAVYEIGPPSWIKKEINTSTLRKKLVNGMPCKNNSFVIVRGWMMFCQANSLKEGDICTFNIVETTLWHVVITRYNKEKQESPSASGRKQYSSKPKRKNDRSRSEGQKRPKVSINSVNKASPKTRCVFEIGPPAWIKKEINNKSIESYLSLAPAYCDAVGLREPCTITLKTSMSSTRSWQVRAVPYKNSSHYVGGLAWKRFCEENEIKVGDVCTINIVETTLWHVDIAHQKAPDVADHILGCAEYRFNNKLTYRVNCYLSTQLEQFREVQVLQNDIDLLNPPAELEKLKHKKKRLVQSPNSFFMDVKCQGCFSITTVFSHSQTVVVCPGCQTVLCQPTGGKARLTEGCSFRRKGD</sequence>
<evidence type="ECO:0000256" key="3">
    <source>
        <dbReference type="ARBA" id="ARBA00022833"/>
    </source>
</evidence>